<dbReference type="InParanoid" id="A0A2K2BTB3"/>
<organism evidence="1 2">
    <name type="scientific">Populus trichocarpa</name>
    <name type="common">Western balsam poplar</name>
    <name type="synonym">Populus balsamifera subsp. trichocarpa</name>
    <dbReference type="NCBI Taxonomy" id="3694"/>
    <lineage>
        <taxon>Eukaryota</taxon>
        <taxon>Viridiplantae</taxon>
        <taxon>Streptophyta</taxon>
        <taxon>Embryophyta</taxon>
        <taxon>Tracheophyta</taxon>
        <taxon>Spermatophyta</taxon>
        <taxon>Magnoliopsida</taxon>
        <taxon>eudicotyledons</taxon>
        <taxon>Gunneridae</taxon>
        <taxon>Pentapetalae</taxon>
        <taxon>rosids</taxon>
        <taxon>fabids</taxon>
        <taxon>Malpighiales</taxon>
        <taxon>Salicaceae</taxon>
        <taxon>Saliceae</taxon>
        <taxon>Populus</taxon>
    </lineage>
</organism>
<keyword evidence="2" id="KW-1185">Reference proteome</keyword>
<evidence type="ECO:0000313" key="2">
    <source>
        <dbReference type="Proteomes" id="UP000006729"/>
    </source>
</evidence>
<proteinExistence type="predicted"/>
<gene>
    <name evidence="1" type="ORF">POPTR_001G063400</name>
</gene>
<evidence type="ECO:0000313" key="1">
    <source>
        <dbReference type="EMBL" id="PNT53019.1"/>
    </source>
</evidence>
<reference evidence="1 2" key="1">
    <citation type="journal article" date="2006" name="Science">
        <title>The genome of black cottonwood, Populus trichocarpa (Torr. &amp; Gray).</title>
        <authorList>
            <person name="Tuskan G.A."/>
            <person name="Difazio S."/>
            <person name="Jansson S."/>
            <person name="Bohlmann J."/>
            <person name="Grigoriev I."/>
            <person name="Hellsten U."/>
            <person name="Putnam N."/>
            <person name="Ralph S."/>
            <person name="Rombauts S."/>
            <person name="Salamov A."/>
            <person name="Schein J."/>
            <person name="Sterck L."/>
            <person name="Aerts A."/>
            <person name="Bhalerao R.R."/>
            <person name="Bhalerao R.P."/>
            <person name="Blaudez D."/>
            <person name="Boerjan W."/>
            <person name="Brun A."/>
            <person name="Brunner A."/>
            <person name="Busov V."/>
            <person name="Campbell M."/>
            <person name="Carlson J."/>
            <person name="Chalot M."/>
            <person name="Chapman J."/>
            <person name="Chen G.L."/>
            <person name="Cooper D."/>
            <person name="Coutinho P.M."/>
            <person name="Couturier J."/>
            <person name="Covert S."/>
            <person name="Cronk Q."/>
            <person name="Cunningham R."/>
            <person name="Davis J."/>
            <person name="Degroeve S."/>
            <person name="Dejardin A."/>
            <person name="Depamphilis C."/>
            <person name="Detter J."/>
            <person name="Dirks B."/>
            <person name="Dubchak I."/>
            <person name="Duplessis S."/>
            <person name="Ehlting J."/>
            <person name="Ellis B."/>
            <person name="Gendler K."/>
            <person name="Goodstein D."/>
            <person name="Gribskov M."/>
            <person name="Grimwood J."/>
            <person name="Groover A."/>
            <person name="Gunter L."/>
            <person name="Hamberger B."/>
            <person name="Heinze B."/>
            <person name="Helariutta Y."/>
            <person name="Henrissat B."/>
            <person name="Holligan D."/>
            <person name="Holt R."/>
            <person name="Huang W."/>
            <person name="Islam-Faridi N."/>
            <person name="Jones S."/>
            <person name="Jones-Rhoades M."/>
            <person name="Jorgensen R."/>
            <person name="Joshi C."/>
            <person name="Kangasjarvi J."/>
            <person name="Karlsson J."/>
            <person name="Kelleher C."/>
            <person name="Kirkpatrick R."/>
            <person name="Kirst M."/>
            <person name="Kohler A."/>
            <person name="Kalluri U."/>
            <person name="Larimer F."/>
            <person name="Leebens-Mack J."/>
            <person name="Leple J.C."/>
            <person name="Locascio P."/>
            <person name="Lou Y."/>
            <person name="Lucas S."/>
            <person name="Martin F."/>
            <person name="Montanini B."/>
            <person name="Napoli C."/>
            <person name="Nelson D.R."/>
            <person name="Nelson C."/>
            <person name="Nieminen K."/>
            <person name="Nilsson O."/>
            <person name="Pereda V."/>
            <person name="Peter G."/>
            <person name="Philippe R."/>
            <person name="Pilate G."/>
            <person name="Poliakov A."/>
            <person name="Razumovskaya J."/>
            <person name="Richardson P."/>
            <person name="Rinaldi C."/>
            <person name="Ritland K."/>
            <person name="Rouze P."/>
            <person name="Ryaboy D."/>
            <person name="Schmutz J."/>
            <person name="Schrader J."/>
            <person name="Segerman B."/>
            <person name="Shin H."/>
            <person name="Siddiqui A."/>
            <person name="Sterky F."/>
            <person name="Terry A."/>
            <person name="Tsai C.J."/>
            <person name="Uberbacher E."/>
            <person name="Unneberg P."/>
            <person name="Vahala J."/>
            <person name="Wall K."/>
            <person name="Wessler S."/>
            <person name="Yang G."/>
            <person name="Yin T."/>
            <person name="Douglas C."/>
            <person name="Marra M."/>
            <person name="Sandberg G."/>
            <person name="Van de Peer Y."/>
            <person name="Rokhsar D."/>
        </authorList>
    </citation>
    <scope>NUCLEOTIDE SEQUENCE [LARGE SCALE GENOMIC DNA]</scope>
    <source>
        <strain evidence="2">cv. Nisqually</strain>
    </source>
</reference>
<accession>A0A2K2BTB3</accession>
<dbReference type="AlphaFoldDB" id="A0A2K2BTB3"/>
<dbReference type="Proteomes" id="UP000006729">
    <property type="component" value="Chromosome 1"/>
</dbReference>
<dbReference type="EMBL" id="CM009290">
    <property type="protein sequence ID" value="PNT53019.1"/>
    <property type="molecule type" value="Genomic_DNA"/>
</dbReference>
<sequence>MKRQKFCCTVKKSMRNTQKQRCMNPSPLAALVYRIIVVSRLMPNHCPLCSIPQTFWKLHIPYKRCPEF</sequence>
<protein>
    <submittedName>
        <fullName evidence="1">Uncharacterized protein</fullName>
    </submittedName>
</protein>
<name>A0A2K2BTB3_POPTR</name>